<dbReference type="EMBL" id="JAOCQF010000003">
    <property type="protein sequence ID" value="MCT8330965.1"/>
    <property type="molecule type" value="Genomic_DNA"/>
</dbReference>
<name>A0ABT2NTY5_9RHOB</name>
<dbReference type="Gene3D" id="3.30.565.10">
    <property type="entry name" value="Histidine kinase-like ATPase, C-terminal domain"/>
    <property type="match status" value="1"/>
</dbReference>
<organism evidence="12 13">
    <name type="scientific">Albidovulum sediminis</name>
    <dbReference type="NCBI Taxonomy" id="3066345"/>
    <lineage>
        <taxon>Bacteria</taxon>
        <taxon>Pseudomonadati</taxon>
        <taxon>Pseudomonadota</taxon>
        <taxon>Alphaproteobacteria</taxon>
        <taxon>Rhodobacterales</taxon>
        <taxon>Paracoccaceae</taxon>
        <taxon>Albidovulum</taxon>
    </lineage>
</organism>
<dbReference type="Proteomes" id="UP001205601">
    <property type="component" value="Unassembled WGS sequence"/>
</dbReference>
<reference evidence="13" key="1">
    <citation type="submission" date="2023-07" db="EMBL/GenBank/DDBJ databases">
        <title>Defluviimonas sediminis sp. nov., isolated from mangrove sediment.</title>
        <authorList>
            <person name="Liu L."/>
            <person name="Li J."/>
            <person name="Huang Y."/>
            <person name="Pan J."/>
            <person name="Li M."/>
        </authorList>
    </citation>
    <scope>NUCLEOTIDE SEQUENCE [LARGE SCALE GENOMIC DNA]</scope>
    <source>
        <strain evidence="13">FT324</strain>
    </source>
</reference>
<dbReference type="Gene3D" id="1.10.287.130">
    <property type="match status" value="1"/>
</dbReference>
<dbReference type="PANTHER" id="PTHR44936">
    <property type="entry name" value="SENSOR PROTEIN CREC"/>
    <property type="match status" value="1"/>
</dbReference>
<dbReference type="InterPro" id="IPR050980">
    <property type="entry name" value="2C_sensor_his_kinase"/>
</dbReference>
<keyword evidence="10" id="KW-0472">Membrane</keyword>
<dbReference type="InterPro" id="IPR036097">
    <property type="entry name" value="HisK_dim/P_sf"/>
</dbReference>
<dbReference type="InterPro" id="IPR003594">
    <property type="entry name" value="HATPase_dom"/>
</dbReference>
<evidence type="ECO:0000256" key="6">
    <source>
        <dbReference type="ARBA" id="ARBA00022679"/>
    </source>
</evidence>
<dbReference type="PROSITE" id="PS50109">
    <property type="entry name" value="HIS_KIN"/>
    <property type="match status" value="1"/>
</dbReference>
<keyword evidence="13" id="KW-1185">Reference proteome</keyword>
<dbReference type="Pfam" id="PF02518">
    <property type="entry name" value="HATPase_c"/>
    <property type="match status" value="1"/>
</dbReference>
<keyword evidence="10" id="KW-0812">Transmembrane</keyword>
<evidence type="ECO:0000259" key="11">
    <source>
        <dbReference type="PROSITE" id="PS50109"/>
    </source>
</evidence>
<evidence type="ECO:0000256" key="1">
    <source>
        <dbReference type="ARBA" id="ARBA00000085"/>
    </source>
</evidence>
<dbReference type="SUPFAM" id="SSF47384">
    <property type="entry name" value="Homodimeric domain of signal transducing histidine kinase"/>
    <property type="match status" value="1"/>
</dbReference>
<dbReference type="SUPFAM" id="SSF55874">
    <property type="entry name" value="ATPase domain of HSP90 chaperone/DNA topoisomerase II/histidine kinase"/>
    <property type="match status" value="1"/>
</dbReference>
<evidence type="ECO:0000256" key="9">
    <source>
        <dbReference type="ARBA" id="ARBA00022840"/>
    </source>
</evidence>
<keyword evidence="5" id="KW-0597">Phosphoprotein</keyword>
<accession>A0ABT2NTY5</accession>
<evidence type="ECO:0000256" key="8">
    <source>
        <dbReference type="ARBA" id="ARBA00022777"/>
    </source>
</evidence>
<evidence type="ECO:0000256" key="10">
    <source>
        <dbReference type="SAM" id="Phobius"/>
    </source>
</evidence>
<dbReference type="CDD" id="cd00082">
    <property type="entry name" value="HisKA"/>
    <property type="match status" value="1"/>
</dbReference>
<protein>
    <recommendedName>
        <fullName evidence="3">histidine kinase</fullName>
        <ecNumber evidence="3">2.7.13.3</ecNumber>
    </recommendedName>
</protein>
<dbReference type="GO" id="GO:0005524">
    <property type="term" value="F:ATP binding"/>
    <property type="evidence" value="ECO:0007669"/>
    <property type="project" value="UniProtKB-KW"/>
</dbReference>
<keyword evidence="4" id="KW-1003">Cell membrane</keyword>
<evidence type="ECO:0000256" key="5">
    <source>
        <dbReference type="ARBA" id="ARBA00022553"/>
    </source>
</evidence>
<evidence type="ECO:0000256" key="7">
    <source>
        <dbReference type="ARBA" id="ARBA00022741"/>
    </source>
</evidence>
<evidence type="ECO:0000313" key="13">
    <source>
        <dbReference type="Proteomes" id="UP001205601"/>
    </source>
</evidence>
<dbReference type="InterPro" id="IPR004358">
    <property type="entry name" value="Sig_transdc_His_kin-like_C"/>
</dbReference>
<sequence>MNRRWRPSLGFVLGGALAGTLAMSFAGLIALRYLGPEIGFRNAAYLLGAAIIVLTAGLGWLLVRLLLRPIAALERYASDQVVGGLSGPVPPPAHFGTRELHRTARSVMDMAETLRDREATIRSYTDHVTHELKSPVAAIRAAVELIEDGGTLAPGDRRLLGEIDGARAQIEDRLAALRAAARARETRYLGQTVLADLVPALQQDHPDLVLRPIGGEGVLPMSAGGLRVVLGQLLRNAAESGAGQVTLRLERGREGVSLTVADDGRGISPGNAARIFEPFFTTRRDSGGTGMGLSIVRNILAAHRAEIVLLPAPSGAAFRLGFQSPA</sequence>
<evidence type="ECO:0000256" key="4">
    <source>
        <dbReference type="ARBA" id="ARBA00022475"/>
    </source>
</evidence>
<keyword evidence="7" id="KW-0547">Nucleotide-binding</keyword>
<dbReference type="SMART" id="SM00387">
    <property type="entry name" value="HATPase_c"/>
    <property type="match status" value="1"/>
</dbReference>
<dbReference type="SMART" id="SM00388">
    <property type="entry name" value="HisKA"/>
    <property type="match status" value="1"/>
</dbReference>
<dbReference type="RefSeq" id="WP_261496862.1">
    <property type="nucleotide sequence ID" value="NZ_JAOCQF010000003.1"/>
</dbReference>
<feature type="transmembrane region" description="Helical" evidence="10">
    <location>
        <begin position="9"/>
        <end position="31"/>
    </location>
</feature>
<feature type="transmembrane region" description="Helical" evidence="10">
    <location>
        <begin position="43"/>
        <end position="67"/>
    </location>
</feature>
<keyword evidence="8" id="KW-0418">Kinase</keyword>
<comment type="catalytic activity">
    <reaction evidence="1">
        <text>ATP + protein L-histidine = ADP + protein N-phospho-L-histidine.</text>
        <dbReference type="EC" id="2.7.13.3"/>
    </reaction>
</comment>
<feature type="domain" description="Histidine kinase" evidence="11">
    <location>
        <begin position="127"/>
        <end position="326"/>
    </location>
</feature>
<keyword evidence="10" id="KW-1133">Transmembrane helix</keyword>
<evidence type="ECO:0000256" key="3">
    <source>
        <dbReference type="ARBA" id="ARBA00012438"/>
    </source>
</evidence>
<dbReference type="InterPro" id="IPR036890">
    <property type="entry name" value="HATPase_C_sf"/>
</dbReference>
<dbReference type="EC" id="2.7.13.3" evidence="3"/>
<dbReference type="PRINTS" id="PR00344">
    <property type="entry name" value="BCTRLSENSOR"/>
</dbReference>
<keyword evidence="9 12" id="KW-0067">ATP-binding</keyword>
<comment type="caution">
    <text evidence="12">The sequence shown here is derived from an EMBL/GenBank/DDBJ whole genome shotgun (WGS) entry which is preliminary data.</text>
</comment>
<proteinExistence type="predicted"/>
<evidence type="ECO:0000256" key="2">
    <source>
        <dbReference type="ARBA" id="ARBA00004651"/>
    </source>
</evidence>
<dbReference type="CDD" id="cd00075">
    <property type="entry name" value="HATPase"/>
    <property type="match status" value="1"/>
</dbReference>
<evidence type="ECO:0000313" key="12">
    <source>
        <dbReference type="EMBL" id="MCT8330965.1"/>
    </source>
</evidence>
<dbReference type="InterPro" id="IPR003661">
    <property type="entry name" value="HisK_dim/P_dom"/>
</dbReference>
<keyword evidence="6" id="KW-0808">Transferase</keyword>
<dbReference type="InterPro" id="IPR005467">
    <property type="entry name" value="His_kinase_dom"/>
</dbReference>
<dbReference type="PANTHER" id="PTHR44936:SF10">
    <property type="entry name" value="SENSOR PROTEIN RSTB"/>
    <property type="match status" value="1"/>
</dbReference>
<comment type="subcellular location">
    <subcellularLocation>
        <location evidence="2">Cell membrane</location>
        <topology evidence="2">Multi-pass membrane protein</topology>
    </subcellularLocation>
</comment>
<gene>
    <name evidence="12" type="ORF">N5I32_15715</name>
</gene>